<evidence type="ECO:0008006" key="3">
    <source>
        <dbReference type="Google" id="ProtNLM"/>
    </source>
</evidence>
<evidence type="ECO:0000313" key="1">
    <source>
        <dbReference type="EMBL" id="MCQ4813354.1"/>
    </source>
</evidence>
<dbReference type="EMBL" id="JANFYT010000004">
    <property type="protein sequence ID" value="MCQ4813354.1"/>
    <property type="molecule type" value="Genomic_DNA"/>
</dbReference>
<organism evidence="1 2">
    <name type="scientific">Cloacibacillus evryensis</name>
    <dbReference type="NCBI Taxonomy" id="508460"/>
    <lineage>
        <taxon>Bacteria</taxon>
        <taxon>Thermotogati</taxon>
        <taxon>Synergistota</taxon>
        <taxon>Synergistia</taxon>
        <taxon>Synergistales</taxon>
        <taxon>Synergistaceae</taxon>
        <taxon>Cloacibacillus</taxon>
    </lineage>
</organism>
<sequence>MDRIIIDADLCIKLGNSEKYPFLREVLPLLAKDICIHACAYDEVKMPHCAVEQLLWLVENGKVKVVNETGLCPADRAVYEMSYCSLAAVMISHDKPNKNRGEACSLAYAKATGITIFATDERNLQPIISSRLNIGINDIHCLRIIDIIGMAYNGDIDIQRKTAKALWIIAGKKKEDFDKSVWPLE</sequence>
<reference evidence="1 2" key="1">
    <citation type="submission" date="2022-06" db="EMBL/GenBank/DDBJ databases">
        <title>Isolation of gut microbiota from human fecal samples.</title>
        <authorList>
            <person name="Pamer E.G."/>
            <person name="Barat B."/>
            <person name="Waligurski E."/>
            <person name="Medina S."/>
            <person name="Paddock L."/>
            <person name="Mostad J."/>
        </authorList>
    </citation>
    <scope>NUCLEOTIDE SEQUENCE [LARGE SCALE GENOMIC DNA]</scope>
    <source>
        <strain evidence="1 2">DFI.9.90</strain>
    </source>
</reference>
<dbReference type="RefSeq" id="WP_147564223.1">
    <property type="nucleotide sequence ID" value="NZ_CABKQM010000008.1"/>
</dbReference>
<proteinExistence type="predicted"/>
<dbReference type="AlphaFoldDB" id="A0AAW5K0U2"/>
<comment type="caution">
    <text evidence="1">The sequence shown here is derived from an EMBL/GenBank/DDBJ whole genome shotgun (WGS) entry which is preliminary data.</text>
</comment>
<keyword evidence="2" id="KW-1185">Reference proteome</keyword>
<gene>
    <name evidence="1" type="ORF">NE630_02820</name>
</gene>
<protein>
    <recommendedName>
        <fullName evidence="3">PIN domain-containing protein</fullName>
    </recommendedName>
</protein>
<dbReference type="Proteomes" id="UP001205919">
    <property type="component" value="Unassembled WGS sequence"/>
</dbReference>
<accession>A0AAW5K0U2</accession>
<name>A0AAW5K0U2_9BACT</name>
<evidence type="ECO:0000313" key="2">
    <source>
        <dbReference type="Proteomes" id="UP001205919"/>
    </source>
</evidence>